<comment type="cofactor">
    <cofactor evidence="3">
        <name>FAD</name>
        <dbReference type="ChEBI" id="CHEBI:57692"/>
    </cofactor>
</comment>
<feature type="domain" description="Glutamine amidotransferase type-2" evidence="17">
    <location>
        <begin position="23"/>
        <end position="414"/>
    </location>
</feature>
<dbReference type="SUPFAM" id="SSF69336">
    <property type="entry name" value="Alpha subunit of glutamate synthase, C-terminal domain"/>
    <property type="match status" value="1"/>
</dbReference>
<evidence type="ECO:0000256" key="5">
    <source>
        <dbReference type="ARBA" id="ARBA00022605"/>
    </source>
</evidence>
<comment type="cofactor">
    <cofactor evidence="2">
        <name>[3Fe-4S] cluster</name>
        <dbReference type="ChEBI" id="CHEBI:21137"/>
    </cofactor>
</comment>
<dbReference type="Proteomes" id="UP000294678">
    <property type="component" value="Unassembled WGS sequence"/>
</dbReference>
<dbReference type="InterPro" id="IPR013785">
    <property type="entry name" value="Aldolase_TIM"/>
</dbReference>
<dbReference type="InterPro" id="IPR002489">
    <property type="entry name" value="Glu_synth_asu_C"/>
</dbReference>
<keyword evidence="7" id="KW-0288">FMN</keyword>
<dbReference type="InterPro" id="IPR036485">
    <property type="entry name" value="Glu_synth_asu_C_sf"/>
</dbReference>
<evidence type="ECO:0000256" key="1">
    <source>
        <dbReference type="ARBA" id="ARBA00001917"/>
    </source>
</evidence>
<comment type="pathway">
    <text evidence="16">Amino-acid biosynthesis.</text>
</comment>
<protein>
    <submittedName>
        <fullName evidence="18">Glutamate synthase (NADH) large subunit</fullName>
    </submittedName>
</protein>
<dbReference type="Gene3D" id="3.60.20.10">
    <property type="entry name" value="Glutamine Phosphoribosylpyrophosphate, subunit 1, domain 1"/>
    <property type="match status" value="1"/>
</dbReference>
<keyword evidence="8" id="KW-0479">Metal-binding</keyword>
<evidence type="ECO:0000256" key="11">
    <source>
        <dbReference type="ARBA" id="ARBA00023002"/>
    </source>
</evidence>
<keyword evidence="12" id="KW-0408">Iron</keyword>
<evidence type="ECO:0000259" key="17">
    <source>
        <dbReference type="PROSITE" id="PS51278"/>
    </source>
</evidence>
<gene>
    <name evidence="18" type="ORF">EV215_1535</name>
</gene>
<keyword evidence="5" id="KW-0028">Amino-acid biosynthesis</keyword>
<dbReference type="PANTHER" id="PTHR11938">
    <property type="entry name" value="FAD NADPH DEHYDROGENASE/OXIDOREDUCTASE"/>
    <property type="match status" value="1"/>
</dbReference>
<evidence type="ECO:0000256" key="2">
    <source>
        <dbReference type="ARBA" id="ARBA00001927"/>
    </source>
</evidence>
<dbReference type="CDD" id="cd00713">
    <property type="entry name" value="GltS"/>
    <property type="match status" value="1"/>
</dbReference>
<dbReference type="InterPro" id="IPR006982">
    <property type="entry name" value="Glu_synth_centr_N"/>
</dbReference>
<evidence type="ECO:0000256" key="10">
    <source>
        <dbReference type="ARBA" id="ARBA00022962"/>
    </source>
</evidence>
<evidence type="ECO:0000256" key="15">
    <source>
        <dbReference type="ARBA" id="ARBA00023291"/>
    </source>
</evidence>
<dbReference type="GO" id="GO:0019676">
    <property type="term" value="P:ammonia assimilation cycle"/>
    <property type="evidence" value="ECO:0007669"/>
    <property type="project" value="TreeGrafter"/>
</dbReference>
<evidence type="ECO:0000256" key="9">
    <source>
        <dbReference type="ARBA" id="ARBA00022827"/>
    </source>
</evidence>
<name>A0AA46DY25_9FUSO</name>
<dbReference type="SUPFAM" id="SSF56235">
    <property type="entry name" value="N-terminal nucleophile aminohydrolases (Ntn hydrolases)"/>
    <property type="match status" value="1"/>
</dbReference>
<keyword evidence="10" id="KW-0315">Glutamine amidotransferase</keyword>
<dbReference type="GO" id="GO:0051538">
    <property type="term" value="F:3 iron, 4 sulfur cluster binding"/>
    <property type="evidence" value="ECO:0007669"/>
    <property type="project" value="UniProtKB-KW"/>
</dbReference>
<evidence type="ECO:0000256" key="14">
    <source>
        <dbReference type="ARBA" id="ARBA00023164"/>
    </source>
</evidence>
<dbReference type="NCBIfam" id="NF008730">
    <property type="entry name" value="PRK11750.1"/>
    <property type="match status" value="1"/>
</dbReference>
<dbReference type="InterPro" id="IPR002932">
    <property type="entry name" value="Glu_synthdom"/>
</dbReference>
<dbReference type="GO" id="GO:0006537">
    <property type="term" value="P:glutamate biosynthetic process"/>
    <property type="evidence" value="ECO:0007669"/>
    <property type="project" value="UniProtKB-KW"/>
</dbReference>
<evidence type="ECO:0000256" key="3">
    <source>
        <dbReference type="ARBA" id="ARBA00001974"/>
    </source>
</evidence>
<dbReference type="FunFam" id="3.60.20.10:FF:000001">
    <property type="entry name" value="Glutamate synthase, large subunit"/>
    <property type="match status" value="1"/>
</dbReference>
<evidence type="ECO:0000256" key="13">
    <source>
        <dbReference type="ARBA" id="ARBA00023014"/>
    </source>
</evidence>
<dbReference type="FunFam" id="3.20.20.70:FF:000031">
    <property type="entry name" value="Glutamate synthase 1 [NADH]"/>
    <property type="match status" value="1"/>
</dbReference>
<keyword evidence="9" id="KW-0274">FAD</keyword>
<dbReference type="Pfam" id="PF01493">
    <property type="entry name" value="GXGXG"/>
    <property type="match status" value="1"/>
</dbReference>
<organism evidence="18 19">
    <name type="scientific">Hypnocyclicus thermotrophus</name>
    <dbReference type="NCBI Taxonomy" id="1627895"/>
    <lineage>
        <taxon>Bacteria</taxon>
        <taxon>Fusobacteriati</taxon>
        <taxon>Fusobacteriota</taxon>
        <taxon>Fusobacteriia</taxon>
        <taxon>Fusobacteriales</taxon>
        <taxon>Fusobacteriaceae</taxon>
        <taxon>Hypnocyclicus</taxon>
    </lineage>
</organism>
<dbReference type="PANTHER" id="PTHR11938:SF133">
    <property type="entry name" value="GLUTAMATE SYNTHASE (NADH)"/>
    <property type="match status" value="1"/>
</dbReference>
<evidence type="ECO:0000256" key="12">
    <source>
        <dbReference type="ARBA" id="ARBA00023004"/>
    </source>
</evidence>
<dbReference type="Pfam" id="PF00310">
    <property type="entry name" value="GATase_2"/>
    <property type="match status" value="1"/>
</dbReference>
<dbReference type="InterPro" id="IPR029055">
    <property type="entry name" value="Ntn_hydrolases_N"/>
</dbReference>
<dbReference type="CDD" id="cd00982">
    <property type="entry name" value="gltB_C"/>
    <property type="match status" value="1"/>
</dbReference>
<dbReference type="Pfam" id="PF04898">
    <property type="entry name" value="Glu_syn_central"/>
    <property type="match status" value="1"/>
</dbReference>
<evidence type="ECO:0000256" key="6">
    <source>
        <dbReference type="ARBA" id="ARBA00022630"/>
    </source>
</evidence>
<dbReference type="InterPro" id="IPR050711">
    <property type="entry name" value="ET-N_metabolism_enzyme"/>
</dbReference>
<keyword evidence="14" id="KW-0314">Glutamate biosynthesis</keyword>
<dbReference type="Pfam" id="PF01645">
    <property type="entry name" value="Glu_synthase"/>
    <property type="match status" value="1"/>
</dbReference>
<dbReference type="FunFam" id="3.20.20.70:FF:000053">
    <property type="entry name" value="Glutamate synthase large subunit"/>
    <property type="match status" value="1"/>
</dbReference>
<evidence type="ECO:0000313" key="19">
    <source>
        <dbReference type="Proteomes" id="UP000294678"/>
    </source>
</evidence>
<keyword evidence="19" id="KW-1185">Reference proteome</keyword>
<dbReference type="SUPFAM" id="SSF51395">
    <property type="entry name" value="FMN-linked oxidoreductases"/>
    <property type="match status" value="1"/>
</dbReference>
<dbReference type="InterPro" id="IPR017932">
    <property type="entry name" value="GATase_2_dom"/>
</dbReference>
<dbReference type="FunFam" id="2.160.20.60:FF:000001">
    <property type="entry name" value="Glutamate synthase, large subunit"/>
    <property type="match status" value="1"/>
</dbReference>
<accession>A0AA46DY25</accession>
<dbReference type="EMBL" id="SOBG01000006">
    <property type="protein sequence ID" value="TDT69193.1"/>
    <property type="molecule type" value="Genomic_DNA"/>
</dbReference>
<dbReference type="PROSITE" id="PS51278">
    <property type="entry name" value="GATASE_TYPE_2"/>
    <property type="match status" value="1"/>
</dbReference>
<dbReference type="GO" id="GO:0046872">
    <property type="term" value="F:metal ion binding"/>
    <property type="evidence" value="ECO:0007669"/>
    <property type="project" value="UniProtKB-KW"/>
</dbReference>
<evidence type="ECO:0000256" key="7">
    <source>
        <dbReference type="ARBA" id="ARBA00022643"/>
    </source>
</evidence>
<dbReference type="CDD" id="cd02808">
    <property type="entry name" value="GltS_FMN"/>
    <property type="match status" value="1"/>
</dbReference>
<comment type="caution">
    <text evidence="18">The sequence shown here is derived from an EMBL/GenBank/DDBJ whole genome shotgun (WGS) entry which is preliminary data.</text>
</comment>
<keyword evidence="6" id="KW-0285">Flavoprotein</keyword>
<comment type="similarity">
    <text evidence="4">Belongs to the glutamate synthase family.</text>
</comment>
<dbReference type="Gene3D" id="3.20.20.70">
    <property type="entry name" value="Aldolase class I"/>
    <property type="match status" value="2"/>
</dbReference>
<dbReference type="RefSeq" id="WP_134113404.1">
    <property type="nucleotide sequence ID" value="NZ_SOBG01000006.1"/>
</dbReference>
<sequence>MKRGIGIPEAQGLYSPLYEKDNCGIGLVANIKGIKSHDIVKNGIRVLEKIEHRGAVGADPTTGDGAGILLQLPHKFFTKVIDNLPEFSEYGVGMIFFPKNKNSRTMCKETIENIVKNEGFEIIAWREVPVNTKEVGKTAELTRPYIKQLFIKNNGSKNFELKLYILRKQIENAVKELEIEEKEYFYIPSMSSKTIVYKGLLLADQVHSFYLDLQDKDLESAIALVHQRYSTNTFPSWDLAQPFRYLAHNGEINTIKGNVNWMLSREPELFNDVIGEDIKKLFPINDPIKSDSANLDNALELLIASGKSLLDAASILVPMAWENNPDISEDLKAYFEYYSGLVEPWDGPAALAMTDGRYILGKLDRNGLRPARYIITHDDTIILASEAGTLEIEPKNIKSSNRLQPGKVLLIDTENGKIFDENEIENLLTKSKPFKKWLERKKSIDELPMPKLKNDYNKNEIIKKFRAFGYTREELKEVIANMAKNSKEPIGSMGNDAALAVLSNKSKNIFAYFKQLFAQVTNPPIDPIREEIVMSLTTNIGIHGNILIDKEENCDLIKLDTPILSNIQLAKIENLDSAEIIDICFDKNLSLEEGLNNLFENTKKIIKSGKKILILSDKNISKDKIAIPVLLATAGLHHYLIQNHLRNGIDLIIETGEAREVMHFALLIGYGALAINPYLALDSIKYLCETKQYLTNSNIDKKQEKYIKAIGKGLLKIMSKMGISTIQSYRGAQIFEALGLKNEFINKYFKGTPSRIEGVGIDVIEKETRIRHDYAFDNFLDKDDLLVNEGEYKWRKKGEKHLFSPEAVATLQYSTRIGNYEEYKKYSKIINEQSEALATIRGLFKLKKSTPISIEEVEPVENIMKRFVTGAMSFGSISREAHEALAIAMNTIGGKSNSGEGGEDPARFLDNRRSAIKQIASGRFGVTTHYLVNADELQIKMAQGAKPGEGGHLPGHKVSEEIASVRHTSPGIDLISPPPHHDIYSIEDLAQLIFDLKNVNPQARVSVKLVSEVGVGTVAAGVSKAHADMILISGYDGGTGAAPLSSIKHAGLPWELGLSEAHQVLILNNLRDRVRIQADGQLKTGRDVVIAALLGAEEFGFATAPLVVLGCVMMRSCHTNTCQVGVATQDPVLRKRFLGRSEYVINFFRFIAQEVREIMAELGFRTLDEMIGRTDLIEMNDAINHWKANGVDISKILYKPQVDSSIGTKCLRKQNHGIDSILDRELINLAKPALENGEKIIINKPIINMNRTTGTMLSGEVAKKYGSQGLPDDTITLNFKGVAGQSFAVFGMKGITYNLEGQGNDYIGKGLFGAKVIIKAPKEATFKPEDNIIGGNTILYGAIKGEAYFNGRVGERFCVRNSGAYAVVEGIGDHGCEYMTGGRAVILGTTGRNFGAGMSGGIAYVYDIDGKFESRLNKNMVIMEKVDDETSINELKSMIEKHYQYTNSNRAKEILENWDQSLQKFVKVLSPEYKALLLEGKVK</sequence>
<evidence type="ECO:0000256" key="4">
    <source>
        <dbReference type="ARBA" id="ARBA00009716"/>
    </source>
</evidence>
<keyword evidence="11" id="KW-0560">Oxidoreductase</keyword>
<dbReference type="GO" id="GO:0015930">
    <property type="term" value="F:glutamate synthase activity"/>
    <property type="evidence" value="ECO:0007669"/>
    <property type="project" value="InterPro"/>
</dbReference>
<comment type="cofactor">
    <cofactor evidence="1">
        <name>FMN</name>
        <dbReference type="ChEBI" id="CHEBI:58210"/>
    </cofactor>
</comment>
<evidence type="ECO:0000256" key="8">
    <source>
        <dbReference type="ARBA" id="ARBA00022723"/>
    </source>
</evidence>
<keyword evidence="13" id="KW-0411">Iron-sulfur</keyword>
<reference evidence="18 19" key="1">
    <citation type="submission" date="2019-03" db="EMBL/GenBank/DDBJ databases">
        <title>Genomic Encyclopedia of Type Strains, Phase IV (KMG-IV): sequencing the most valuable type-strain genomes for metagenomic binning, comparative biology and taxonomic classification.</title>
        <authorList>
            <person name="Goeker M."/>
        </authorList>
    </citation>
    <scope>NUCLEOTIDE SEQUENCE [LARGE SCALE GENOMIC DNA]</scope>
    <source>
        <strain evidence="18 19">DSM 100055</strain>
    </source>
</reference>
<evidence type="ECO:0000256" key="16">
    <source>
        <dbReference type="ARBA" id="ARBA00029440"/>
    </source>
</evidence>
<keyword evidence="15" id="KW-0003">3Fe-4S</keyword>
<proteinExistence type="inferred from homology"/>
<dbReference type="Gene3D" id="2.160.20.60">
    <property type="entry name" value="Glutamate synthase, alpha subunit, C-terminal domain"/>
    <property type="match status" value="1"/>
</dbReference>
<evidence type="ECO:0000313" key="18">
    <source>
        <dbReference type="EMBL" id="TDT69193.1"/>
    </source>
</evidence>